<keyword evidence="2" id="KW-0274">FAD</keyword>
<keyword evidence="7" id="KW-1185">Reference proteome</keyword>
<dbReference type="STRING" id="1314790.A0A1Y1YEP5"/>
<dbReference type="Proteomes" id="UP000193498">
    <property type="component" value="Unassembled WGS sequence"/>
</dbReference>
<evidence type="ECO:0000313" key="7">
    <source>
        <dbReference type="Proteomes" id="UP000193498"/>
    </source>
</evidence>
<keyword evidence="4" id="KW-0503">Monooxygenase</keyword>
<dbReference type="Pfam" id="PF01494">
    <property type="entry name" value="FAD_binding_3"/>
    <property type="match status" value="1"/>
</dbReference>
<reference evidence="6 7" key="1">
    <citation type="submission" date="2016-07" db="EMBL/GenBank/DDBJ databases">
        <title>Pervasive Adenine N6-methylation of Active Genes in Fungi.</title>
        <authorList>
            <consortium name="DOE Joint Genome Institute"/>
            <person name="Mondo S.J."/>
            <person name="Dannebaum R.O."/>
            <person name="Kuo R.C."/>
            <person name="Labutti K."/>
            <person name="Haridas S."/>
            <person name="Kuo A."/>
            <person name="Salamov A."/>
            <person name="Ahrendt S.R."/>
            <person name="Lipzen A."/>
            <person name="Sullivan W."/>
            <person name="Andreopoulos W.B."/>
            <person name="Clum A."/>
            <person name="Lindquist E."/>
            <person name="Daum C."/>
            <person name="Ramamoorthy G.K."/>
            <person name="Gryganskyi A."/>
            <person name="Culley D."/>
            <person name="Magnuson J.K."/>
            <person name="James T.Y."/>
            <person name="O'Malley M.A."/>
            <person name="Stajich J.E."/>
            <person name="Spatafora J.W."/>
            <person name="Visel A."/>
            <person name="Grigoriev I.V."/>
        </authorList>
    </citation>
    <scope>NUCLEOTIDE SEQUENCE [LARGE SCALE GENOMIC DNA]</scope>
    <source>
        <strain evidence="6 7">CBS 931.73</strain>
    </source>
</reference>
<dbReference type="AlphaFoldDB" id="A0A1Y1YEP5"/>
<accession>A0A1Y1YEP5</accession>
<evidence type="ECO:0000256" key="1">
    <source>
        <dbReference type="ARBA" id="ARBA00022630"/>
    </source>
</evidence>
<protein>
    <submittedName>
        <fullName evidence="6">FAD/NAD(P)-binding domain-containing protein</fullName>
    </submittedName>
</protein>
<evidence type="ECO:0000313" key="6">
    <source>
        <dbReference type="EMBL" id="ORX96482.1"/>
    </source>
</evidence>
<name>A0A1Y1YEP5_9FUNG</name>
<organism evidence="6 7">
    <name type="scientific">Basidiobolus meristosporus CBS 931.73</name>
    <dbReference type="NCBI Taxonomy" id="1314790"/>
    <lineage>
        <taxon>Eukaryota</taxon>
        <taxon>Fungi</taxon>
        <taxon>Fungi incertae sedis</taxon>
        <taxon>Zoopagomycota</taxon>
        <taxon>Entomophthoromycotina</taxon>
        <taxon>Basidiobolomycetes</taxon>
        <taxon>Basidiobolales</taxon>
        <taxon>Basidiobolaceae</taxon>
        <taxon>Basidiobolus</taxon>
    </lineage>
</organism>
<evidence type="ECO:0000259" key="5">
    <source>
        <dbReference type="Pfam" id="PF01494"/>
    </source>
</evidence>
<proteinExistence type="predicted"/>
<dbReference type="GO" id="GO:0071949">
    <property type="term" value="F:FAD binding"/>
    <property type="evidence" value="ECO:0007669"/>
    <property type="project" value="InterPro"/>
</dbReference>
<evidence type="ECO:0000256" key="4">
    <source>
        <dbReference type="ARBA" id="ARBA00023033"/>
    </source>
</evidence>
<dbReference type="EMBL" id="MCFE01000153">
    <property type="protein sequence ID" value="ORX96482.1"/>
    <property type="molecule type" value="Genomic_DNA"/>
</dbReference>
<dbReference type="SUPFAM" id="SSF51905">
    <property type="entry name" value="FAD/NAD(P)-binding domain"/>
    <property type="match status" value="1"/>
</dbReference>
<evidence type="ECO:0000256" key="3">
    <source>
        <dbReference type="ARBA" id="ARBA00023002"/>
    </source>
</evidence>
<gene>
    <name evidence="6" type="ORF">K493DRAFT_314486</name>
</gene>
<keyword evidence="1" id="KW-0285">Flavoprotein</keyword>
<comment type="caution">
    <text evidence="6">The sequence shown here is derived from an EMBL/GenBank/DDBJ whole genome shotgun (WGS) entry which is preliminary data.</text>
</comment>
<dbReference type="Pfam" id="PF13450">
    <property type="entry name" value="NAD_binding_8"/>
    <property type="match status" value="1"/>
</dbReference>
<dbReference type="InParanoid" id="A0A1Y1YEP5"/>
<dbReference type="PRINTS" id="PR00420">
    <property type="entry name" value="RNGMNOXGNASE"/>
</dbReference>
<dbReference type="InterPro" id="IPR002938">
    <property type="entry name" value="FAD-bd"/>
</dbReference>
<evidence type="ECO:0000256" key="2">
    <source>
        <dbReference type="ARBA" id="ARBA00022827"/>
    </source>
</evidence>
<keyword evidence="3" id="KW-0560">Oxidoreductase</keyword>
<dbReference type="GO" id="GO:0004497">
    <property type="term" value="F:monooxygenase activity"/>
    <property type="evidence" value="ECO:0007669"/>
    <property type="project" value="UniProtKB-KW"/>
</dbReference>
<feature type="domain" description="FAD-binding" evidence="5">
    <location>
        <begin position="331"/>
        <end position="380"/>
    </location>
</feature>
<dbReference type="PANTHER" id="PTHR47178:SF5">
    <property type="entry name" value="FAD-BINDING DOMAIN-CONTAINING PROTEIN"/>
    <property type="match status" value="1"/>
</dbReference>
<dbReference type="InterPro" id="IPR036188">
    <property type="entry name" value="FAD/NAD-bd_sf"/>
</dbReference>
<dbReference type="OrthoDB" id="655030at2759"/>
<dbReference type="PANTHER" id="PTHR47178">
    <property type="entry name" value="MONOOXYGENASE, FAD-BINDING"/>
    <property type="match status" value="1"/>
</dbReference>
<dbReference type="Gene3D" id="3.50.50.60">
    <property type="entry name" value="FAD/NAD(P)-binding domain"/>
    <property type="match status" value="1"/>
</dbReference>
<sequence>MTFNRCILIVGAGIGGLSLAQGLKKAGIPFRVFERDPSPDFRAQGYRLRINHYGATALKSTLTDDLWRLFENTCADTQLGMTGLNAIDGTVTRVVPGAGGDPSIKQPVDEPLLGPFTADRKTLRDLLLIGLENEVEFGKTFERFEIHGEQQVTAFFKDGTQAQGSLLIGADGIQSRVRRQHLPQLELVDSTGRCIYGKTPITPELTKSFPAEAMRWITAIKDPRPLTLFLEPVRFSSNVEQVSDGRLSSVPDYVYWVLAACQSIFNVSDDELLSMSSREAADLSLRLTEDWDPRIRSLLVLQSQDKASALRLMSTAPSMQNWETLSAITFLGDSIHPMPPAGGSGANTALRDSANLLEAIKQGATKAQIEEYENALRAYAGEAIAGSWHGGKSLFNLPSYEDCKR</sequence>